<name>A0A7W5E3F8_9BACT</name>
<feature type="transmembrane region" description="Helical" evidence="1">
    <location>
        <begin position="17"/>
        <end position="34"/>
    </location>
</feature>
<protein>
    <submittedName>
        <fullName evidence="2">Uncharacterized protein</fullName>
    </submittedName>
</protein>
<keyword evidence="3" id="KW-1185">Reference proteome</keyword>
<keyword evidence="1" id="KW-0812">Transmembrane</keyword>
<evidence type="ECO:0000256" key="1">
    <source>
        <dbReference type="SAM" id="Phobius"/>
    </source>
</evidence>
<dbReference type="EMBL" id="JACHXU010000024">
    <property type="protein sequence ID" value="MBB3209506.1"/>
    <property type="molecule type" value="Genomic_DNA"/>
</dbReference>
<dbReference type="InterPro" id="IPR045781">
    <property type="entry name" value="SxtJ"/>
</dbReference>
<feature type="transmembrane region" description="Helical" evidence="1">
    <location>
        <begin position="41"/>
        <end position="57"/>
    </location>
</feature>
<gene>
    <name evidence="2" type="ORF">FHS27_005346</name>
</gene>
<dbReference type="Proteomes" id="UP000536179">
    <property type="component" value="Unassembled WGS sequence"/>
</dbReference>
<evidence type="ECO:0000313" key="3">
    <source>
        <dbReference type="Proteomes" id="UP000536179"/>
    </source>
</evidence>
<keyword evidence="1" id="KW-0472">Membrane</keyword>
<dbReference type="AlphaFoldDB" id="A0A7W5E3F8"/>
<reference evidence="2 3" key="1">
    <citation type="submission" date="2020-08" db="EMBL/GenBank/DDBJ databases">
        <title>Genomic Encyclopedia of Type Strains, Phase III (KMG-III): the genomes of soil and plant-associated and newly described type strains.</title>
        <authorList>
            <person name="Whitman W."/>
        </authorList>
    </citation>
    <scope>NUCLEOTIDE SEQUENCE [LARGE SCALE GENOMIC DNA]</scope>
    <source>
        <strain evidence="2 3">CECT 8075</strain>
    </source>
</reference>
<keyword evidence="1" id="KW-1133">Transmembrane helix</keyword>
<sequence>MPLIDLHAAPNKSMRRWFGLSLGIVLAILAIMAAPAGMFRQAIFVGAVSVVGVYYLSPRTQLPIIRGWQWITFPIAWLVGHFLFGMVFFGIITPLGFLLRLFGHDPLNLRRENHVKSAWEDKACVKDVGNEDPTRYFKQF</sequence>
<evidence type="ECO:0000313" key="2">
    <source>
        <dbReference type="EMBL" id="MBB3209506.1"/>
    </source>
</evidence>
<dbReference type="RefSeq" id="WP_184308163.1">
    <property type="nucleotide sequence ID" value="NZ_JACHXU010000024.1"/>
</dbReference>
<comment type="caution">
    <text evidence="2">The sequence shown here is derived from an EMBL/GenBank/DDBJ whole genome shotgun (WGS) entry which is preliminary data.</text>
</comment>
<proteinExistence type="predicted"/>
<dbReference type="Pfam" id="PF19588">
    <property type="entry name" value="SxtJ"/>
    <property type="match status" value="1"/>
</dbReference>
<accession>A0A7W5E3F8</accession>
<organism evidence="2 3">
    <name type="scientific">Aporhodopirellula rubra</name>
    <dbReference type="NCBI Taxonomy" id="980271"/>
    <lineage>
        <taxon>Bacteria</taxon>
        <taxon>Pseudomonadati</taxon>
        <taxon>Planctomycetota</taxon>
        <taxon>Planctomycetia</taxon>
        <taxon>Pirellulales</taxon>
        <taxon>Pirellulaceae</taxon>
        <taxon>Aporhodopirellula</taxon>
    </lineage>
</organism>
<feature type="transmembrane region" description="Helical" evidence="1">
    <location>
        <begin position="77"/>
        <end position="102"/>
    </location>
</feature>